<evidence type="ECO:0000313" key="2">
    <source>
        <dbReference type="EMBL" id="GFH33107.1"/>
    </source>
</evidence>
<gene>
    <name evidence="2" type="ORF">HaLaN_32429</name>
</gene>
<dbReference type="Proteomes" id="UP000485058">
    <property type="component" value="Unassembled WGS sequence"/>
</dbReference>
<evidence type="ECO:0000256" key="1">
    <source>
        <dbReference type="SAM" id="MobiDB-lite"/>
    </source>
</evidence>
<feature type="non-terminal residue" evidence="2">
    <location>
        <position position="1"/>
    </location>
</feature>
<sequence length="119" mass="13407">SEQEGPSRQLHHWHYPSCSILRGCLQNAVSDSSFLAAIRRWRLRRLRCYCQKQGCERDEGKLEARPKHLAPIRSKKAAHPTGRVVMVDAFRTSRVSSANCTPSEHLSRAGGGAEDRVKL</sequence>
<comment type="caution">
    <text evidence="2">The sequence shown here is derived from an EMBL/GenBank/DDBJ whole genome shotgun (WGS) entry which is preliminary data.</text>
</comment>
<proteinExistence type="predicted"/>
<organism evidence="2 3">
    <name type="scientific">Haematococcus lacustris</name>
    <name type="common">Green alga</name>
    <name type="synonym">Haematococcus pluvialis</name>
    <dbReference type="NCBI Taxonomy" id="44745"/>
    <lineage>
        <taxon>Eukaryota</taxon>
        <taxon>Viridiplantae</taxon>
        <taxon>Chlorophyta</taxon>
        <taxon>core chlorophytes</taxon>
        <taxon>Chlorophyceae</taxon>
        <taxon>CS clade</taxon>
        <taxon>Chlamydomonadales</taxon>
        <taxon>Haematococcaceae</taxon>
        <taxon>Haematococcus</taxon>
    </lineage>
</organism>
<reference evidence="2 3" key="1">
    <citation type="submission" date="2020-02" db="EMBL/GenBank/DDBJ databases">
        <title>Draft genome sequence of Haematococcus lacustris strain NIES-144.</title>
        <authorList>
            <person name="Morimoto D."/>
            <person name="Nakagawa S."/>
            <person name="Yoshida T."/>
            <person name="Sawayama S."/>
        </authorList>
    </citation>
    <scope>NUCLEOTIDE SEQUENCE [LARGE SCALE GENOMIC DNA]</scope>
    <source>
        <strain evidence="2 3">NIES-144</strain>
    </source>
</reference>
<name>A0A6A0AMV2_HAELA</name>
<dbReference type="EMBL" id="BLLF01007780">
    <property type="protein sequence ID" value="GFH33107.1"/>
    <property type="molecule type" value="Genomic_DNA"/>
</dbReference>
<keyword evidence="3" id="KW-1185">Reference proteome</keyword>
<protein>
    <submittedName>
        <fullName evidence="2">Uncharacterized protein</fullName>
    </submittedName>
</protein>
<evidence type="ECO:0000313" key="3">
    <source>
        <dbReference type="Proteomes" id="UP000485058"/>
    </source>
</evidence>
<dbReference type="AlphaFoldDB" id="A0A6A0AMV2"/>
<feature type="region of interest" description="Disordered" evidence="1">
    <location>
        <begin position="99"/>
        <end position="119"/>
    </location>
</feature>
<feature type="non-terminal residue" evidence="2">
    <location>
        <position position="119"/>
    </location>
</feature>
<accession>A0A6A0AMV2</accession>